<evidence type="ECO:0000313" key="3">
    <source>
        <dbReference type="Proteomes" id="UP001152599"/>
    </source>
</evidence>
<gene>
    <name evidence="2" type="ORF">NMK71_09970</name>
</gene>
<evidence type="ECO:0000313" key="2">
    <source>
        <dbReference type="EMBL" id="MDG4946744.1"/>
    </source>
</evidence>
<reference evidence="2" key="1">
    <citation type="submission" date="2022-07" db="EMBL/GenBank/DDBJ databases">
        <title>Description and genome-wide analysis of Profundicola chukchiensis gen. nov., sp. nov., marine bacteria isolated from bottom sediments of the Chukchi Sea.</title>
        <authorList>
            <person name="Romanenko L."/>
            <person name="Otstavnykh N."/>
            <person name="Kurilenko V."/>
            <person name="Eremeev V."/>
            <person name="Velansky P."/>
            <person name="Mikhailov V."/>
            <person name="Isaeva M."/>
        </authorList>
    </citation>
    <scope>NUCLEOTIDE SEQUENCE</scope>
    <source>
        <strain evidence="2">KMM 9713</strain>
    </source>
</reference>
<dbReference type="InterPro" id="IPR031345">
    <property type="entry name" value="T9SS_Plug_N"/>
</dbReference>
<dbReference type="Proteomes" id="UP001152599">
    <property type="component" value="Unassembled WGS sequence"/>
</dbReference>
<dbReference type="AlphaFoldDB" id="A0A9X4MZ71"/>
<protein>
    <submittedName>
        <fullName evidence="2">DUF5103 domain-containing protein</fullName>
    </submittedName>
</protein>
<comment type="caution">
    <text evidence="2">The sequence shown here is derived from an EMBL/GenBank/DDBJ whole genome shotgun (WGS) entry which is preliminary data.</text>
</comment>
<accession>A0A9X4MZ71</accession>
<dbReference type="EMBL" id="JANCMU010000006">
    <property type="protein sequence ID" value="MDG4946744.1"/>
    <property type="molecule type" value="Genomic_DNA"/>
</dbReference>
<dbReference type="Pfam" id="PF17116">
    <property type="entry name" value="T9SS_plug_1st"/>
    <property type="match status" value="1"/>
</dbReference>
<sequence length="399" mass="47126">MIPLLSIGQENIKTIQLFNPQSNDHTPVISMNEYLIFSFDDLEANYKRYEYQIVRYDRFWNESDIFQSEYLDGYQKNYIRDYRNSFNTRVPYVHYEVQIPNRDFNFKLSGNYAIQLLAPNSSRVILEKRFSVYEDLVAVGVNVDRINNLANKNQQVAVQVASMNQFDLTQNQQESMLVILKNNNWQQSLTLDQPVFAQPFQFSYNQLDNVFEGGVEFQWFDTKNIEIASLTTERIIRDDTYKTVLYPNEFNLDETYVDRPDVNGNFYVRSSSIPDPNRAASEADYTEVYFALANYEPEENEEICVYGAFTNFECTPESTLTYVPETQLWETNMLLKQGYYNYSFAVKDKYTDKVDYSKITGSYWQTENEYSALMYYRPWGKRYDLLIGYGEGYSRPSQR</sequence>
<proteinExistence type="predicted"/>
<keyword evidence="3" id="KW-1185">Reference proteome</keyword>
<feature type="domain" description="Type 9 secretion system plug protein N-terminal" evidence="1">
    <location>
        <begin position="12"/>
        <end position="134"/>
    </location>
</feature>
<evidence type="ECO:0000259" key="1">
    <source>
        <dbReference type="Pfam" id="PF17116"/>
    </source>
</evidence>
<dbReference type="Gene3D" id="2.60.40.10">
    <property type="entry name" value="Immunoglobulins"/>
    <property type="match status" value="1"/>
</dbReference>
<organism evidence="2 3">
    <name type="scientific">Profundicola chukchiensis</name>
    <dbReference type="NCBI Taxonomy" id="2961959"/>
    <lineage>
        <taxon>Bacteria</taxon>
        <taxon>Pseudomonadati</taxon>
        <taxon>Bacteroidota</taxon>
        <taxon>Flavobacteriia</taxon>
        <taxon>Flavobacteriales</taxon>
        <taxon>Weeksellaceae</taxon>
        <taxon>Profundicola</taxon>
    </lineage>
</organism>
<name>A0A9X4MZ71_9FLAO</name>
<dbReference type="InterPro" id="IPR013783">
    <property type="entry name" value="Ig-like_fold"/>
</dbReference>
<dbReference type="RefSeq" id="WP_304421078.1">
    <property type="nucleotide sequence ID" value="NZ_JANCMU010000006.1"/>
</dbReference>